<dbReference type="InterPro" id="IPR041140">
    <property type="entry name" value="DarA_N"/>
</dbReference>
<proteinExistence type="predicted"/>
<sequence length="545" mass="59879">MSNIGVIYAQHKACRVVNKIDHLASPLTNQQVDDALNSGLILESCSLEDIEITLFNDIPVINDFMLEAISCKKNKVNVTISAFGRALDKELVGAGITADYRNAEVSSPRKVGLAAIMTAKVALSDGQSVSIVFHAPDDDPFVIKDQDTLIAFRFLLNSRDITHVVAPQGGSEISLIQVTKNIGNVVTANTEKFKSKQAENLALKAQVDGAVQQGEQLESEIALINEQEVKLKDAIAESNINIEKIQKRIDKQNVLQEKLQAEIDSIKTVIQEPVPAQEPVPEPTTSNSNTGTVIDLDTVPLSSVKTASVLNPTIKANATDGDDAIWYVQGKPSGIVDDSNRDFYTALNKAKTLGFHLVSYKHSRLQGIYVLQNDNDEVLTSKGFNKIKAGVKDAATPEPTPEPVAKYWYGMRIRPIGFGTQPDGHIAQMSAEQAEAKFPDFTERDYRYGAVGYAEQLTPDVIEHYNLTDFQKVVSVDGDIDTAEVTIEDAILAKLKSLKVNGFTQNEIDTYLQAFDSAKGTNKDKIQSLFSKELRQDFFFVNRKT</sequence>
<reference evidence="5 6" key="1">
    <citation type="submission" date="2024-01" db="EMBL/GenBank/DDBJ databases">
        <title>Active colonisers of the gastrointestinal tract of Atlantic salmon farmed in a warm water region.</title>
        <authorList>
            <person name="Bowman J.P."/>
        </authorList>
    </citation>
    <scope>NUCLEOTIDE SEQUENCE [LARGE SCALE GENOMIC DNA]</scope>
    <source>
        <strain evidence="5 6">S3MW1</strain>
    </source>
</reference>
<feature type="coiled-coil region" evidence="1">
    <location>
        <begin position="217"/>
        <end position="262"/>
    </location>
</feature>
<feature type="non-terminal residue" evidence="5">
    <location>
        <position position="545"/>
    </location>
</feature>
<comment type="caution">
    <text evidence="5">The sequence shown here is derived from an EMBL/GenBank/DDBJ whole genome shotgun (WGS) entry which is preliminary data.</text>
</comment>
<dbReference type="Proteomes" id="UP001306119">
    <property type="component" value="Unassembled WGS sequence"/>
</dbReference>
<evidence type="ECO:0000259" key="4">
    <source>
        <dbReference type="Pfam" id="PF18789"/>
    </source>
</evidence>
<name>A0ABU6L8Q9_9GAMM</name>
<evidence type="ECO:0000256" key="2">
    <source>
        <dbReference type="SAM" id="MobiDB-lite"/>
    </source>
</evidence>
<evidence type="ECO:0000313" key="6">
    <source>
        <dbReference type="Proteomes" id="UP001306119"/>
    </source>
</evidence>
<gene>
    <name evidence="5" type="ORF">VXS06_14325</name>
</gene>
<evidence type="ECO:0008006" key="7">
    <source>
        <dbReference type="Google" id="ProtNLM"/>
    </source>
</evidence>
<evidence type="ECO:0000259" key="3">
    <source>
        <dbReference type="Pfam" id="PF18788"/>
    </source>
</evidence>
<dbReference type="Pfam" id="PF18789">
    <property type="entry name" value="DarA_C"/>
    <property type="match status" value="1"/>
</dbReference>
<accession>A0ABU6L8Q9</accession>
<keyword evidence="6" id="KW-1185">Reference proteome</keyword>
<dbReference type="InterPro" id="IPR041501">
    <property type="entry name" value="DarA_C"/>
</dbReference>
<dbReference type="EMBL" id="JAYXUG010000013">
    <property type="protein sequence ID" value="MEC6832939.1"/>
    <property type="molecule type" value="Genomic_DNA"/>
</dbReference>
<protein>
    <recommendedName>
        <fullName evidence="7">Defence against restriction A N-terminal domain-containing protein</fullName>
    </recommendedName>
</protein>
<dbReference type="Pfam" id="PF18788">
    <property type="entry name" value="DarA_N"/>
    <property type="match status" value="1"/>
</dbReference>
<evidence type="ECO:0000313" key="5">
    <source>
        <dbReference type="EMBL" id="MEC6832939.1"/>
    </source>
</evidence>
<dbReference type="RefSeq" id="WP_327775240.1">
    <property type="nucleotide sequence ID" value="NZ_JAYXUG010000013.1"/>
</dbReference>
<feature type="region of interest" description="Disordered" evidence="2">
    <location>
        <begin position="274"/>
        <end position="293"/>
    </location>
</feature>
<feature type="domain" description="Defence against restriction A C-terminal" evidence="4">
    <location>
        <begin position="406"/>
        <end position="469"/>
    </location>
</feature>
<keyword evidence="1" id="KW-0175">Coiled coil</keyword>
<organism evidence="5 6">
    <name type="scientific">Photobacterium toruni</name>
    <dbReference type="NCBI Taxonomy" id="1935446"/>
    <lineage>
        <taxon>Bacteria</taxon>
        <taxon>Pseudomonadati</taxon>
        <taxon>Pseudomonadota</taxon>
        <taxon>Gammaproteobacteria</taxon>
        <taxon>Vibrionales</taxon>
        <taxon>Vibrionaceae</taxon>
        <taxon>Photobacterium</taxon>
    </lineage>
</organism>
<evidence type="ECO:0000256" key="1">
    <source>
        <dbReference type="SAM" id="Coils"/>
    </source>
</evidence>
<feature type="domain" description="Defence against restriction A N-terminal" evidence="3">
    <location>
        <begin position="64"/>
        <end position="189"/>
    </location>
</feature>